<reference evidence="2 3" key="1">
    <citation type="journal article" date="2022" name="G3 (Bethesda)">
        <title>Whole-genome sequence and methylome profiling of the almond [Prunus dulcis (Mill.) D.A. Webb] cultivar 'Nonpareil'.</title>
        <authorList>
            <person name="D'Amico-Willman K.M."/>
            <person name="Ouma W.Z."/>
            <person name="Meulia T."/>
            <person name="Sideli G.M."/>
            <person name="Gradziel T.M."/>
            <person name="Fresnedo-Ramirez J."/>
        </authorList>
    </citation>
    <scope>NUCLEOTIDE SEQUENCE [LARGE SCALE GENOMIC DNA]</scope>
    <source>
        <strain evidence="2">Clone GOH B32 T37-40</strain>
    </source>
</reference>
<sequence>MHQSCGGSGSDGVELVVEMKAELVVVVVVVIGMALWRKIHTEVEAQLQCSQQRYKAFHDKHRVLYNFKEGDPVWLHLGKERLMGEGKKLKPIRYGPFKIVKQMSDNGFQLELPPYMHMHSIINAKNLKLFEPSLLDNDPDEDNRLPSVDDLKIEREDPLHEDCIL</sequence>
<accession>A0AAD4YQ51</accession>
<dbReference type="EMBL" id="JAJFAZ020000007">
    <property type="protein sequence ID" value="KAI5317154.1"/>
    <property type="molecule type" value="Genomic_DNA"/>
</dbReference>
<evidence type="ECO:0000259" key="1">
    <source>
        <dbReference type="Pfam" id="PF24626"/>
    </source>
</evidence>
<organism evidence="2 3">
    <name type="scientific">Prunus dulcis</name>
    <name type="common">Almond</name>
    <name type="synonym">Amygdalus dulcis</name>
    <dbReference type="NCBI Taxonomy" id="3755"/>
    <lineage>
        <taxon>Eukaryota</taxon>
        <taxon>Viridiplantae</taxon>
        <taxon>Streptophyta</taxon>
        <taxon>Embryophyta</taxon>
        <taxon>Tracheophyta</taxon>
        <taxon>Spermatophyta</taxon>
        <taxon>Magnoliopsida</taxon>
        <taxon>eudicotyledons</taxon>
        <taxon>Gunneridae</taxon>
        <taxon>Pentapetalae</taxon>
        <taxon>rosids</taxon>
        <taxon>fabids</taxon>
        <taxon>Rosales</taxon>
        <taxon>Rosaceae</taxon>
        <taxon>Amygdaloideae</taxon>
        <taxon>Amygdaleae</taxon>
        <taxon>Prunus</taxon>
    </lineage>
</organism>
<evidence type="ECO:0000313" key="3">
    <source>
        <dbReference type="Proteomes" id="UP001054821"/>
    </source>
</evidence>
<dbReference type="InterPro" id="IPR056924">
    <property type="entry name" value="SH3_Tf2-1"/>
</dbReference>
<dbReference type="Proteomes" id="UP001054821">
    <property type="component" value="Chromosome 7"/>
</dbReference>
<dbReference type="Pfam" id="PF24626">
    <property type="entry name" value="SH3_Tf2-1"/>
    <property type="match status" value="1"/>
</dbReference>
<dbReference type="AlphaFoldDB" id="A0AAD4YQ51"/>
<gene>
    <name evidence="2" type="ORF">L3X38_036861</name>
</gene>
<proteinExistence type="predicted"/>
<evidence type="ECO:0000313" key="2">
    <source>
        <dbReference type="EMBL" id="KAI5317154.1"/>
    </source>
</evidence>
<feature type="domain" description="Tf2-1-like SH3-like" evidence="1">
    <location>
        <begin position="70"/>
        <end position="129"/>
    </location>
</feature>
<protein>
    <recommendedName>
        <fullName evidence="1">Tf2-1-like SH3-like domain-containing protein</fullName>
    </recommendedName>
</protein>
<keyword evidence="3" id="KW-1185">Reference proteome</keyword>
<comment type="caution">
    <text evidence="2">The sequence shown here is derived from an EMBL/GenBank/DDBJ whole genome shotgun (WGS) entry which is preliminary data.</text>
</comment>
<name>A0AAD4YQ51_PRUDU</name>